<organism evidence="8">
    <name type="scientific">Nakamurella sp. A5-74</name>
    <dbReference type="NCBI Taxonomy" id="3158264"/>
    <lineage>
        <taxon>Bacteria</taxon>
        <taxon>Bacillati</taxon>
        <taxon>Actinomycetota</taxon>
        <taxon>Actinomycetes</taxon>
        <taxon>Nakamurellales</taxon>
        <taxon>Nakamurellaceae</taxon>
        <taxon>Nakamurella</taxon>
    </lineage>
</organism>
<dbReference type="GO" id="GO:0003677">
    <property type="term" value="F:DNA binding"/>
    <property type="evidence" value="ECO:0007669"/>
    <property type="project" value="UniProtKB-KW"/>
</dbReference>
<dbReference type="PROSITE" id="PS00622">
    <property type="entry name" value="HTH_LUXR_1"/>
    <property type="match status" value="1"/>
</dbReference>
<dbReference type="PANTHER" id="PTHR43214:SF24">
    <property type="entry name" value="TRANSCRIPTIONAL REGULATORY PROTEIN NARL-RELATED"/>
    <property type="match status" value="1"/>
</dbReference>
<dbReference type="InterPro" id="IPR011006">
    <property type="entry name" value="CheY-like_superfamily"/>
</dbReference>
<dbReference type="Pfam" id="PF00072">
    <property type="entry name" value="Response_reg"/>
    <property type="match status" value="1"/>
</dbReference>
<dbReference type="CDD" id="cd06170">
    <property type="entry name" value="LuxR_C_like"/>
    <property type="match status" value="1"/>
</dbReference>
<dbReference type="InterPro" id="IPR000792">
    <property type="entry name" value="Tscrpt_reg_LuxR_C"/>
</dbReference>
<feature type="domain" description="HTH luxR-type" evidence="6">
    <location>
        <begin position="178"/>
        <end position="243"/>
    </location>
</feature>
<keyword evidence="4" id="KW-0804">Transcription</keyword>
<protein>
    <submittedName>
        <fullName evidence="8">Response regulator transcription factor</fullName>
    </submittedName>
</protein>
<dbReference type="SMART" id="SM00448">
    <property type="entry name" value="REC"/>
    <property type="match status" value="1"/>
</dbReference>
<keyword evidence="2" id="KW-0805">Transcription regulation</keyword>
<dbReference type="GO" id="GO:0006355">
    <property type="term" value="P:regulation of DNA-templated transcription"/>
    <property type="evidence" value="ECO:0007669"/>
    <property type="project" value="InterPro"/>
</dbReference>
<dbReference type="Pfam" id="PF00196">
    <property type="entry name" value="GerE"/>
    <property type="match status" value="1"/>
</dbReference>
<evidence type="ECO:0000256" key="1">
    <source>
        <dbReference type="ARBA" id="ARBA00022553"/>
    </source>
</evidence>
<evidence type="ECO:0000259" key="6">
    <source>
        <dbReference type="PROSITE" id="PS50043"/>
    </source>
</evidence>
<dbReference type="SUPFAM" id="SSF52172">
    <property type="entry name" value="CheY-like"/>
    <property type="match status" value="1"/>
</dbReference>
<name>A0AAU8DQ41_9ACTN</name>
<reference evidence="8" key="1">
    <citation type="submission" date="2024-05" db="EMBL/GenBank/DDBJ databases">
        <authorList>
            <person name="Cai S.Y."/>
            <person name="Jin L.M."/>
            <person name="Li H.R."/>
        </authorList>
    </citation>
    <scope>NUCLEOTIDE SEQUENCE</scope>
    <source>
        <strain evidence="8">A5-74</strain>
    </source>
</reference>
<dbReference type="GO" id="GO:0000160">
    <property type="term" value="P:phosphorelay signal transduction system"/>
    <property type="evidence" value="ECO:0007669"/>
    <property type="project" value="InterPro"/>
</dbReference>
<evidence type="ECO:0000256" key="2">
    <source>
        <dbReference type="ARBA" id="ARBA00023015"/>
    </source>
</evidence>
<dbReference type="RefSeq" id="WP_353649053.1">
    <property type="nucleotide sequence ID" value="NZ_CP159218.1"/>
</dbReference>
<evidence type="ECO:0000256" key="3">
    <source>
        <dbReference type="ARBA" id="ARBA00023125"/>
    </source>
</evidence>
<dbReference type="InterPro" id="IPR001789">
    <property type="entry name" value="Sig_transdc_resp-reg_receiver"/>
</dbReference>
<dbReference type="InterPro" id="IPR039420">
    <property type="entry name" value="WalR-like"/>
</dbReference>
<dbReference type="EMBL" id="CP159218">
    <property type="protein sequence ID" value="XCG63438.1"/>
    <property type="molecule type" value="Genomic_DNA"/>
</dbReference>
<accession>A0AAU8DQ41</accession>
<feature type="domain" description="Response regulatory" evidence="7">
    <location>
        <begin position="9"/>
        <end position="149"/>
    </location>
</feature>
<dbReference type="SMART" id="SM00421">
    <property type="entry name" value="HTH_LUXR"/>
    <property type="match status" value="1"/>
</dbReference>
<dbReference type="InterPro" id="IPR058245">
    <property type="entry name" value="NreC/VraR/RcsB-like_REC"/>
</dbReference>
<keyword evidence="1 5" id="KW-0597">Phosphoprotein</keyword>
<dbReference type="InterPro" id="IPR016032">
    <property type="entry name" value="Sig_transdc_resp-reg_C-effctor"/>
</dbReference>
<dbReference type="AlphaFoldDB" id="A0AAU8DQ41"/>
<dbReference type="PROSITE" id="PS50110">
    <property type="entry name" value="RESPONSE_REGULATORY"/>
    <property type="match status" value="1"/>
</dbReference>
<dbReference type="CDD" id="cd17535">
    <property type="entry name" value="REC_NarL-like"/>
    <property type="match status" value="1"/>
</dbReference>
<dbReference type="PRINTS" id="PR00038">
    <property type="entry name" value="HTHLUXR"/>
</dbReference>
<evidence type="ECO:0000256" key="5">
    <source>
        <dbReference type="PROSITE-ProRule" id="PRU00169"/>
    </source>
</evidence>
<evidence type="ECO:0000259" key="7">
    <source>
        <dbReference type="PROSITE" id="PS50110"/>
    </source>
</evidence>
<evidence type="ECO:0000313" key="8">
    <source>
        <dbReference type="EMBL" id="XCG63438.1"/>
    </source>
</evidence>
<proteinExistence type="predicted"/>
<feature type="modified residue" description="4-aspartylphosphate" evidence="5">
    <location>
        <position position="64"/>
    </location>
</feature>
<dbReference type="Gene3D" id="3.40.50.2300">
    <property type="match status" value="1"/>
</dbReference>
<evidence type="ECO:0000256" key="4">
    <source>
        <dbReference type="ARBA" id="ARBA00023163"/>
    </source>
</evidence>
<sequence>MTQAAPPIKVFLVDDQMLVRTGFRMLVEAQDDMVVVGEAPDGRQAIAALVPGGSAADAEVVLMDVRMPVLDGVRATQEIVAAHDAPARSGPAAAGPGAEAPVRSGPKVLVLTTFDIDEYVFAALRAGASGFLLKDARPEDLLGAIRSVAAGDSVVAPSATRRLIATVVDQLPGPDRASAARLDVLTAREREVLQLIAAGATNPEIAIQLYMAEATVKTHVGRLLSKLAVRDRVGLVLVAYETGLVRS</sequence>
<keyword evidence="3" id="KW-0238">DNA-binding</keyword>
<dbReference type="SUPFAM" id="SSF46894">
    <property type="entry name" value="C-terminal effector domain of the bipartite response regulators"/>
    <property type="match status" value="1"/>
</dbReference>
<dbReference type="PANTHER" id="PTHR43214">
    <property type="entry name" value="TWO-COMPONENT RESPONSE REGULATOR"/>
    <property type="match status" value="1"/>
</dbReference>
<dbReference type="PROSITE" id="PS50043">
    <property type="entry name" value="HTH_LUXR_2"/>
    <property type="match status" value="1"/>
</dbReference>
<gene>
    <name evidence="8" type="ORF">ABLG96_19940</name>
</gene>